<dbReference type="InterPro" id="IPR049561">
    <property type="entry name" value="NSUN5_7_fdxn-like"/>
</dbReference>
<dbReference type="PROSITE" id="PS51686">
    <property type="entry name" value="SAM_MT_RSMB_NOP"/>
    <property type="match status" value="1"/>
</dbReference>
<organism evidence="8 9">
    <name type="scientific">Fopius arisanus</name>
    <dbReference type="NCBI Taxonomy" id="64838"/>
    <lineage>
        <taxon>Eukaryota</taxon>
        <taxon>Metazoa</taxon>
        <taxon>Ecdysozoa</taxon>
        <taxon>Arthropoda</taxon>
        <taxon>Hexapoda</taxon>
        <taxon>Insecta</taxon>
        <taxon>Pterygota</taxon>
        <taxon>Neoptera</taxon>
        <taxon>Endopterygota</taxon>
        <taxon>Hymenoptera</taxon>
        <taxon>Apocrita</taxon>
        <taxon>Ichneumonoidea</taxon>
        <taxon>Braconidae</taxon>
        <taxon>Opiinae</taxon>
        <taxon>Fopius</taxon>
    </lineage>
</organism>
<dbReference type="Gene3D" id="3.30.70.1170">
    <property type="entry name" value="Sun protein, domain 3"/>
    <property type="match status" value="1"/>
</dbReference>
<proteinExistence type="inferred from homology"/>
<evidence type="ECO:0000256" key="4">
    <source>
        <dbReference type="ARBA" id="ARBA00022884"/>
    </source>
</evidence>
<feature type="active site" description="Nucleophile" evidence="5">
    <location>
        <position position="364"/>
    </location>
</feature>
<keyword evidence="1 5" id="KW-0489">Methyltransferase</keyword>
<keyword evidence="3 5" id="KW-0949">S-adenosyl-L-methionine</keyword>
<comment type="similarity">
    <text evidence="5">Belongs to the class I-like SAM-binding methyltransferase superfamily. RsmB/NOP family.</text>
</comment>
<keyword evidence="8" id="KW-1185">Reference proteome</keyword>
<dbReference type="InterPro" id="IPR049560">
    <property type="entry name" value="MeTrfase_RsmB-F_NOP2_cat"/>
</dbReference>
<dbReference type="OrthoDB" id="435282at2759"/>
<dbReference type="RefSeq" id="XP_011300934.1">
    <property type="nucleotide sequence ID" value="XM_011302632.1"/>
</dbReference>
<evidence type="ECO:0000313" key="8">
    <source>
        <dbReference type="Proteomes" id="UP000694866"/>
    </source>
</evidence>
<dbReference type="GO" id="GO:0070475">
    <property type="term" value="P:rRNA base methylation"/>
    <property type="evidence" value="ECO:0007669"/>
    <property type="project" value="TreeGrafter"/>
</dbReference>
<dbReference type="PRINTS" id="PR02008">
    <property type="entry name" value="RCMTFAMILY"/>
</dbReference>
<feature type="binding site" evidence="5">
    <location>
        <position position="265"/>
    </location>
    <ligand>
        <name>S-adenosyl-L-methionine</name>
        <dbReference type="ChEBI" id="CHEBI:59789"/>
    </ligand>
</feature>
<feature type="domain" description="SAM-dependent MTase RsmB/NOP-type" evidence="7">
    <location>
        <begin position="126"/>
        <end position="434"/>
    </location>
</feature>
<dbReference type="InterPro" id="IPR029063">
    <property type="entry name" value="SAM-dependent_MTases_sf"/>
</dbReference>
<dbReference type="GO" id="GO:0005730">
    <property type="term" value="C:nucleolus"/>
    <property type="evidence" value="ECO:0007669"/>
    <property type="project" value="TreeGrafter"/>
</dbReference>
<dbReference type="GO" id="GO:0008173">
    <property type="term" value="F:RNA methyltransferase activity"/>
    <property type="evidence" value="ECO:0007669"/>
    <property type="project" value="InterPro"/>
</dbReference>
<sequence length="590" mass="67599">MSNGFVHSIPVPRLYKTAAKTVRQVTEEGASLKQLIYEKKHPNLKGVYALATTTLHNSGKLNEIIRKTQLLFKEPRFDPWLARVLITELIWGKGVLKNESKPIQTILTYENEIRQHLQSSTPESASEEPKKKEKSRYIRINTLVKSVEDAIEGFKWDGYELLPRSKTYEEFLETVRNLGNWPYPVFIQDFHVEELFAFPAGTHFYDHPGYKSGAIILQDKASCLPAYLLNPKPGSVVLDMCAAPGMKTTHLAAILQNRGKVISVERNMRRYQVLCEMVNHANTECVQTFNRDALTLSPEECEDVQYILVDPSCSGSGMDRPEFENSQGKCAPGRLKRLQSFQVLLLRHALLNFPTVKRVVYSTCSMYPEENEMVVDEILRDIGKSYELVSARKLLENHWINFSSKDYECGENCLYARPNIDHSNGFFVAVFERNPDVPLPDSHKKRKMIENSVDNSVKGADETRKDKKGKKRKNRGDSETKSDYMKSNIDEDLKEVRISDELSEGIIKKRKKTRGKDERGIEINSLDEGNNLSNNGETEKRKKKKKRKQEKESVECDFNSDAPEEIYEMSETPPKTKKKKKRKSDVSSSQ</sequence>
<comment type="caution">
    <text evidence="5">Lacks conserved residue(s) required for the propagation of feature annotation.</text>
</comment>
<keyword evidence="2 5" id="KW-0808">Transferase</keyword>
<dbReference type="InterPro" id="IPR023267">
    <property type="entry name" value="RCMT"/>
</dbReference>
<feature type="compositionally biased region" description="Basic and acidic residues" evidence="6">
    <location>
        <begin position="475"/>
        <end position="486"/>
    </location>
</feature>
<dbReference type="GO" id="GO:0003723">
    <property type="term" value="F:RNA binding"/>
    <property type="evidence" value="ECO:0007669"/>
    <property type="project" value="UniProtKB-UniRule"/>
</dbReference>
<dbReference type="Proteomes" id="UP000694866">
    <property type="component" value="Unplaced"/>
</dbReference>
<dbReference type="GeneID" id="105265232"/>
<feature type="compositionally biased region" description="Polar residues" evidence="6">
    <location>
        <begin position="527"/>
        <end position="536"/>
    </location>
</feature>
<dbReference type="Gene3D" id="3.40.50.150">
    <property type="entry name" value="Vaccinia Virus protein VP39"/>
    <property type="match status" value="1"/>
</dbReference>
<feature type="region of interest" description="Disordered" evidence="6">
    <location>
        <begin position="509"/>
        <end position="590"/>
    </location>
</feature>
<keyword evidence="4 5" id="KW-0694">RNA-binding</keyword>
<feature type="binding site" evidence="5">
    <location>
        <position position="310"/>
    </location>
    <ligand>
        <name>S-adenosyl-L-methionine</name>
        <dbReference type="ChEBI" id="CHEBI:59789"/>
    </ligand>
</feature>
<dbReference type="Pfam" id="PF01189">
    <property type="entry name" value="Methyltr_RsmB-F"/>
    <property type="match status" value="1"/>
</dbReference>
<dbReference type="PANTHER" id="PTHR22807:SF4">
    <property type="entry name" value="28S RRNA (CYTOSINE-C(5))-METHYLTRANSFERASE"/>
    <property type="match status" value="1"/>
</dbReference>
<feature type="binding site" evidence="5">
    <location>
        <position position="292"/>
    </location>
    <ligand>
        <name>S-adenosyl-L-methionine</name>
        <dbReference type="ChEBI" id="CHEBI:59789"/>
    </ligand>
</feature>
<dbReference type="KEGG" id="fas:105265232"/>
<name>A0A9R1T0R6_9HYME</name>
<dbReference type="InterPro" id="IPR048889">
    <property type="entry name" value="NSUN5_RCM1_N"/>
</dbReference>
<dbReference type="AlphaFoldDB" id="A0A9R1T0R6"/>
<dbReference type="Pfam" id="PF21148">
    <property type="entry name" value="NSUN5_fdxn-like"/>
    <property type="match status" value="1"/>
</dbReference>
<evidence type="ECO:0000256" key="2">
    <source>
        <dbReference type="ARBA" id="ARBA00022679"/>
    </source>
</evidence>
<gene>
    <name evidence="9" type="primary">Nsun5</name>
</gene>
<evidence type="ECO:0000313" key="9">
    <source>
        <dbReference type="RefSeq" id="XP_011300934.1"/>
    </source>
</evidence>
<evidence type="ECO:0000259" key="7">
    <source>
        <dbReference type="PROSITE" id="PS51686"/>
    </source>
</evidence>
<dbReference type="Pfam" id="PF21153">
    <property type="entry name" value="NSUN5_N"/>
    <property type="match status" value="1"/>
</dbReference>
<evidence type="ECO:0000256" key="6">
    <source>
        <dbReference type="SAM" id="MobiDB-lite"/>
    </source>
</evidence>
<dbReference type="InterPro" id="IPR001678">
    <property type="entry name" value="MeTrfase_RsmB-F_NOP2_dom"/>
</dbReference>
<accession>A0A9R1T0R6</accession>
<reference evidence="9" key="1">
    <citation type="submission" date="2025-08" db="UniProtKB">
        <authorList>
            <consortium name="RefSeq"/>
        </authorList>
    </citation>
    <scope>IDENTIFICATION</scope>
    <source>
        <strain evidence="9">USDA-PBARC FA_bdor</strain>
        <tissue evidence="9">Whole organism</tissue>
    </source>
</reference>
<protein>
    <submittedName>
        <fullName evidence="9">Probable 28S rRNA (Cytosine-C(5))-methyltransferase</fullName>
    </submittedName>
</protein>
<feature type="region of interest" description="Disordered" evidence="6">
    <location>
        <begin position="439"/>
        <end position="486"/>
    </location>
</feature>
<dbReference type="CDD" id="cd02440">
    <property type="entry name" value="AdoMet_MTases"/>
    <property type="match status" value="1"/>
</dbReference>
<evidence type="ECO:0000256" key="3">
    <source>
        <dbReference type="ARBA" id="ARBA00022691"/>
    </source>
</evidence>
<dbReference type="PANTHER" id="PTHR22807">
    <property type="entry name" value="NOP2 YEAST -RELATED NOL1/NOP2/FMU SUN DOMAIN-CONTAINING"/>
    <property type="match status" value="1"/>
</dbReference>
<dbReference type="SUPFAM" id="SSF53335">
    <property type="entry name" value="S-adenosyl-L-methionine-dependent methyltransferases"/>
    <property type="match status" value="1"/>
</dbReference>
<dbReference type="CTD" id="55695"/>
<evidence type="ECO:0000256" key="5">
    <source>
        <dbReference type="PROSITE-ProRule" id="PRU01023"/>
    </source>
</evidence>
<evidence type="ECO:0000256" key="1">
    <source>
        <dbReference type="ARBA" id="ARBA00022603"/>
    </source>
</evidence>